<feature type="region of interest" description="Disordered" evidence="2">
    <location>
        <begin position="192"/>
        <end position="228"/>
    </location>
</feature>
<dbReference type="AlphaFoldDB" id="A0A9D1L301"/>
<dbReference type="EMBL" id="DVMN01000073">
    <property type="protein sequence ID" value="HIU21413.1"/>
    <property type="molecule type" value="Genomic_DNA"/>
</dbReference>
<reference evidence="3" key="1">
    <citation type="submission" date="2020-10" db="EMBL/GenBank/DDBJ databases">
        <authorList>
            <person name="Gilroy R."/>
        </authorList>
    </citation>
    <scope>NUCLEOTIDE SEQUENCE</scope>
    <source>
        <strain evidence="3">1063</strain>
    </source>
</reference>
<reference evidence="3" key="2">
    <citation type="journal article" date="2021" name="PeerJ">
        <title>Extensive microbial diversity within the chicken gut microbiome revealed by metagenomics and culture.</title>
        <authorList>
            <person name="Gilroy R."/>
            <person name="Ravi A."/>
            <person name="Getino M."/>
            <person name="Pursley I."/>
            <person name="Horton D.L."/>
            <person name="Alikhan N.F."/>
            <person name="Baker D."/>
            <person name="Gharbi K."/>
            <person name="Hall N."/>
            <person name="Watson M."/>
            <person name="Adriaenssens E.M."/>
            <person name="Foster-Nyarko E."/>
            <person name="Jarju S."/>
            <person name="Secka A."/>
            <person name="Antonio M."/>
            <person name="Oren A."/>
            <person name="Chaudhuri R.R."/>
            <person name="La Ragione R."/>
            <person name="Hildebrand F."/>
            <person name="Pallen M.J."/>
        </authorList>
    </citation>
    <scope>NUCLEOTIDE SEQUENCE</scope>
    <source>
        <strain evidence="3">1063</strain>
    </source>
</reference>
<comment type="caution">
    <text evidence="3">The sequence shown here is derived from an EMBL/GenBank/DDBJ whole genome shotgun (WGS) entry which is preliminary data.</text>
</comment>
<evidence type="ECO:0000313" key="4">
    <source>
        <dbReference type="Proteomes" id="UP000824088"/>
    </source>
</evidence>
<dbReference type="Proteomes" id="UP000824088">
    <property type="component" value="Unassembled WGS sequence"/>
</dbReference>
<gene>
    <name evidence="3" type="ORF">IAD51_04185</name>
</gene>
<organism evidence="3 4">
    <name type="scientific">Candidatus Limadaptatus stercorigallinarum</name>
    <dbReference type="NCBI Taxonomy" id="2840845"/>
    <lineage>
        <taxon>Bacteria</taxon>
        <taxon>Bacillati</taxon>
        <taxon>Bacillota</taxon>
        <taxon>Clostridia</taxon>
        <taxon>Eubacteriales</taxon>
        <taxon>Candidatus Limadaptatus</taxon>
    </lineage>
</organism>
<keyword evidence="1" id="KW-0175">Coiled coil</keyword>
<protein>
    <submittedName>
        <fullName evidence="3">DivIVA domain-containing protein</fullName>
    </submittedName>
</protein>
<sequence length="242" mass="28036">MRRKKKVQPRFALVRRGYDVDSVEAYIALEREKADRAGLEQKERIRVLKAQCERLTEELAVYRDKEEQIKSALITAGEQAEKTTLDIKFRYAMELERLKLFRAKWTGAYEEIKQRYNFSKDALNMESVALSVKLELERFLAQDFSLDRGIPAEETEAAFKEEAERLGEEDSKVRELKEKLIQAAEKKDREARLAAEKREAKALPKRQEEEEHAAPAAAFSLEEAQHPTESLAEICRYLGLGR</sequence>
<name>A0A9D1L301_9FIRM</name>
<proteinExistence type="predicted"/>
<feature type="coiled-coil region" evidence="1">
    <location>
        <begin position="38"/>
        <end position="72"/>
    </location>
</feature>
<evidence type="ECO:0000256" key="2">
    <source>
        <dbReference type="SAM" id="MobiDB-lite"/>
    </source>
</evidence>
<evidence type="ECO:0000256" key="1">
    <source>
        <dbReference type="SAM" id="Coils"/>
    </source>
</evidence>
<feature type="compositionally biased region" description="Basic and acidic residues" evidence="2">
    <location>
        <begin position="192"/>
        <end position="213"/>
    </location>
</feature>
<evidence type="ECO:0000313" key="3">
    <source>
        <dbReference type="EMBL" id="HIU21413.1"/>
    </source>
</evidence>
<accession>A0A9D1L301</accession>